<keyword evidence="3" id="KW-1185">Reference proteome</keyword>
<evidence type="ECO:0000313" key="2">
    <source>
        <dbReference type="EMBL" id="OSX58073.1"/>
    </source>
</evidence>
<keyword evidence="1" id="KW-0812">Transmembrane</keyword>
<feature type="transmembrane region" description="Helical" evidence="1">
    <location>
        <begin position="57"/>
        <end position="78"/>
    </location>
</feature>
<dbReference type="InterPro" id="IPR027458">
    <property type="entry name" value="STE2_TM1-TM2_sf"/>
</dbReference>
<keyword evidence="1" id="KW-1133">Transmembrane helix</keyword>
<gene>
    <name evidence="2" type="ORF">POSPLADRAFT_1049769</name>
</gene>
<dbReference type="AlphaFoldDB" id="A0A1X6MPL7"/>
<dbReference type="Gene3D" id="1.10.287.920">
    <property type="entry name" value="Pheromone alpha factor receptor"/>
    <property type="match status" value="1"/>
</dbReference>
<evidence type="ECO:0000256" key="1">
    <source>
        <dbReference type="SAM" id="Phobius"/>
    </source>
</evidence>
<name>A0A1X6MPL7_9APHY</name>
<dbReference type="EMBL" id="KZ110606">
    <property type="protein sequence ID" value="OSX58073.1"/>
    <property type="molecule type" value="Genomic_DNA"/>
</dbReference>
<feature type="transmembrane region" description="Helical" evidence="1">
    <location>
        <begin position="25"/>
        <end position="45"/>
    </location>
</feature>
<protein>
    <submittedName>
        <fullName evidence="2">Uncharacterized protein</fullName>
    </submittedName>
</protein>
<proteinExistence type="predicted"/>
<evidence type="ECO:0000313" key="3">
    <source>
        <dbReference type="Proteomes" id="UP000194127"/>
    </source>
</evidence>
<accession>A0A1X6MPL7</accession>
<dbReference type="OrthoDB" id="2548432at2759"/>
<dbReference type="Proteomes" id="UP000194127">
    <property type="component" value="Unassembled WGS sequence"/>
</dbReference>
<reference evidence="2 3" key="1">
    <citation type="submission" date="2017-04" db="EMBL/GenBank/DDBJ databases">
        <title>Genome Sequence of the Model Brown-Rot Fungus Postia placenta SB12.</title>
        <authorList>
            <consortium name="DOE Joint Genome Institute"/>
            <person name="Gaskell J."/>
            <person name="Kersten P."/>
            <person name="Larrondo L.F."/>
            <person name="Canessa P."/>
            <person name="Martinez D."/>
            <person name="Hibbett D."/>
            <person name="Schmoll M."/>
            <person name="Kubicek C.P."/>
            <person name="Martinez A.T."/>
            <person name="Yadav J."/>
            <person name="Master E."/>
            <person name="Magnuson J.K."/>
            <person name="James T."/>
            <person name="Yaver D."/>
            <person name="Berka R."/>
            <person name="Labutti K."/>
            <person name="Lipzen A."/>
            <person name="Aerts A."/>
            <person name="Barry K."/>
            <person name="Henrissat B."/>
            <person name="Blanchette R."/>
            <person name="Grigoriev I."/>
            <person name="Cullen D."/>
        </authorList>
    </citation>
    <scope>NUCLEOTIDE SEQUENCE [LARGE SCALE GENOMIC DNA]</scope>
    <source>
        <strain evidence="2 3">MAD-698-R-SB12</strain>
    </source>
</reference>
<dbReference type="GeneID" id="36324785"/>
<keyword evidence="1" id="KW-0472">Membrane</keyword>
<sequence>MSTSVSIPPDIIAFVSASTPTLKNLTISAVWLGVSIPLLIVLFFFSTEKLRRKPIFILNAISISVGIIMGLLNVVLLVKFLLTVQITTTKVLLAIFVPIALLKSGRLANLILWVHRYSILIRTANYTQLAVLSEGLPEATVEWTLQVVDNATSSSLFLWRLYKNARLPAGLSRNNGKSSSHWDDGSQTLHGSSQVSMRFATNSDIDTTRQDTVTSGNTMRLGVVPDEIILHSFKSSNDTDIEDNKQ</sequence>
<organism evidence="2 3">
    <name type="scientific">Postia placenta MAD-698-R-SB12</name>
    <dbReference type="NCBI Taxonomy" id="670580"/>
    <lineage>
        <taxon>Eukaryota</taxon>
        <taxon>Fungi</taxon>
        <taxon>Dikarya</taxon>
        <taxon>Basidiomycota</taxon>
        <taxon>Agaricomycotina</taxon>
        <taxon>Agaricomycetes</taxon>
        <taxon>Polyporales</taxon>
        <taxon>Adustoporiaceae</taxon>
        <taxon>Rhodonia</taxon>
    </lineage>
</organism>
<dbReference type="RefSeq" id="XP_024334867.1">
    <property type="nucleotide sequence ID" value="XM_024479835.1"/>
</dbReference>